<organism evidence="1 2">
    <name type="scientific">Rotaria magnacalcarata</name>
    <dbReference type="NCBI Taxonomy" id="392030"/>
    <lineage>
        <taxon>Eukaryota</taxon>
        <taxon>Metazoa</taxon>
        <taxon>Spiralia</taxon>
        <taxon>Gnathifera</taxon>
        <taxon>Rotifera</taxon>
        <taxon>Eurotatoria</taxon>
        <taxon>Bdelloidea</taxon>
        <taxon>Philodinida</taxon>
        <taxon>Philodinidae</taxon>
        <taxon>Rotaria</taxon>
    </lineage>
</organism>
<dbReference type="GO" id="GO:0003676">
    <property type="term" value="F:nucleic acid binding"/>
    <property type="evidence" value="ECO:0007669"/>
    <property type="project" value="InterPro"/>
</dbReference>
<reference evidence="1" key="1">
    <citation type="submission" date="2021-02" db="EMBL/GenBank/DDBJ databases">
        <authorList>
            <person name="Nowell W R."/>
        </authorList>
    </citation>
    <scope>NUCLEOTIDE SEQUENCE</scope>
</reference>
<evidence type="ECO:0000313" key="2">
    <source>
        <dbReference type="Proteomes" id="UP000663887"/>
    </source>
</evidence>
<dbReference type="InterPro" id="IPR036397">
    <property type="entry name" value="RNaseH_sf"/>
</dbReference>
<dbReference type="AlphaFoldDB" id="A0A816ZN00"/>
<proteinExistence type="predicted"/>
<dbReference type="EMBL" id="CAJNRG010017048">
    <property type="protein sequence ID" value="CAF2215507.1"/>
    <property type="molecule type" value="Genomic_DNA"/>
</dbReference>
<evidence type="ECO:0008006" key="3">
    <source>
        <dbReference type="Google" id="ProtNLM"/>
    </source>
</evidence>
<comment type="caution">
    <text evidence="1">The sequence shown here is derived from an EMBL/GenBank/DDBJ whole genome shotgun (WGS) entry which is preliminary data.</text>
</comment>
<dbReference type="Gene3D" id="3.30.420.10">
    <property type="entry name" value="Ribonuclease H-like superfamily/Ribonuclease H"/>
    <property type="match status" value="1"/>
</dbReference>
<dbReference type="PANTHER" id="PTHR47326">
    <property type="entry name" value="TRANSPOSABLE ELEMENT TC3 TRANSPOSASE-LIKE PROTEIN"/>
    <property type="match status" value="1"/>
</dbReference>
<sequence length="497" mass="58107">MPRKQIDPQHEGRVLALLQLKYSQRQIVKTLKHDGISVSQRTVSNIKRKIGVQRNSTEKIKFSRQRPASTPSTISKVIEKIDVEDPPTQRSIARSCHISQSTVSRIIKSTNFVLRKKYKVQKLTSSNVKKRCQRARRLYRKLVNHRYENFVTTDESWFYLNGTEGKRKVCYIKKNNPDYERMIIQQDSSRPKGFMVWAGISSRGKTSIRFVAPGTKINSNYYIKHILKPFLSRDLPRLFPDGQEKKMIYHHDSAPSHVSKETIAFMNKTKINYVKPQEWMPKSPDTAPMDYAVWGHLKQRLNKCKIETLDQLKKIVYEWKKIDQTYIDKVLAWWPKRFLSSSKYSTNESKNAAIALFLISSELTALPSESYGCLFGFQFFYTTGQFAMLLPALFNVFRARQSRVVNNAWAHFGFTFESRDIFRIYQDGVLYIEISDPRYSSVIDESSRFSITIEGAYFDGSILIKPPNYKQMNCFALLRPFNYTKLYDEMTNFQLYS</sequence>
<protein>
    <recommendedName>
        <fullName evidence="3">Transposase</fullName>
    </recommendedName>
</protein>
<dbReference type="PANTHER" id="PTHR47326:SF1">
    <property type="entry name" value="HTH PSQ-TYPE DOMAIN-CONTAINING PROTEIN"/>
    <property type="match status" value="1"/>
</dbReference>
<evidence type="ECO:0000313" key="1">
    <source>
        <dbReference type="EMBL" id="CAF2215507.1"/>
    </source>
</evidence>
<name>A0A816ZN00_9BILA</name>
<gene>
    <name evidence="1" type="ORF">XDN619_LOCUS33518</name>
</gene>
<accession>A0A816ZN00</accession>
<dbReference type="Proteomes" id="UP000663887">
    <property type="component" value="Unassembled WGS sequence"/>
</dbReference>